<protein>
    <submittedName>
        <fullName evidence="9">FAD/NAD(P)-binding domain-containing protein</fullName>
    </submittedName>
</protein>
<dbReference type="SUPFAM" id="SSF51905">
    <property type="entry name" value="FAD/NAD(P)-binding domain"/>
    <property type="match status" value="1"/>
</dbReference>
<keyword evidence="7" id="KW-0472">Membrane</keyword>
<comment type="cofactor">
    <cofactor evidence="1">
        <name>FAD</name>
        <dbReference type="ChEBI" id="CHEBI:57692"/>
    </cofactor>
</comment>
<evidence type="ECO:0000256" key="1">
    <source>
        <dbReference type="ARBA" id="ARBA00001974"/>
    </source>
</evidence>
<keyword evidence="5" id="KW-0560">Oxidoreductase</keyword>
<dbReference type="Gene3D" id="3.50.50.60">
    <property type="entry name" value="FAD/NAD(P)-binding domain"/>
    <property type="match status" value="1"/>
</dbReference>
<dbReference type="SUPFAM" id="SSF54373">
    <property type="entry name" value="FAD-linked reductases, C-terminal domain"/>
    <property type="match status" value="1"/>
</dbReference>
<accession>A0A2J6SG90</accession>
<comment type="similarity">
    <text evidence="2">Belongs to the paxM FAD-dependent monooxygenase family.</text>
</comment>
<dbReference type="InParanoid" id="A0A2J6SG90"/>
<dbReference type="RefSeq" id="XP_024726663.1">
    <property type="nucleotide sequence ID" value="XM_024878823.1"/>
</dbReference>
<dbReference type="InterPro" id="IPR050493">
    <property type="entry name" value="FAD-dep_Monooxygenase_BioMet"/>
</dbReference>
<dbReference type="InterPro" id="IPR002938">
    <property type="entry name" value="FAD-bd"/>
</dbReference>
<evidence type="ECO:0000313" key="10">
    <source>
        <dbReference type="Proteomes" id="UP000235371"/>
    </source>
</evidence>
<feature type="transmembrane region" description="Helical" evidence="7">
    <location>
        <begin position="12"/>
        <end position="31"/>
    </location>
</feature>
<organism evidence="9 10">
    <name type="scientific">Hyaloscypha bicolor E</name>
    <dbReference type="NCBI Taxonomy" id="1095630"/>
    <lineage>
        <taxon>Eukaryota</taxon>
        <taxon>Fungi</taxon>
        <taxon>Dikarya</taxon>
        <taxon>Ascomycota</taxon>
        <taxon>Pezizomycotina</taxon>
        <taxon>Leotiomycetes</taxon>
        <taxon>Helotiales</taxon>
        <taxon>Hyaloscyphaceae</taxon>
        <taxon>Hyaloscypha</taxon>
        <taxon>Hyaloscypha bicolor</taxon>
    </lineage>
</organism>
<keyword evidence="7" id="KW-0812">Transmembrane</keyword>
<dbReference type="PRINTS" id="PR00420">
    <property type="entry name" value="RNGMNOXGNASE"/>
</dbReference>
<evidence type="ECO:0000259" key="8">
    <source>
        <dbReference type="Pfam" id="PF01494"/>
    </source>
</evidence>
<dbReference type="GeneID" id="36586900"/>
<name>A0A2J6SG90_9HELO</name>
<evidence type="ECO:0000256" key="3">
    <source>
        <dbReference type="ARBA" id="ARBA00022630"/>
    </source>
</evidence>
<dbReference type="GO" id="GO:0004497">
    <property type="term" value="F:monooxygenase activity"/>
    <property type="evidence" value="ECO:0007669"/>
    <property type="project" value="UniProtKB-KW"/>
</dbReference>
<dbReference type="OrthoDB" id="417877at2759"/>
<evidence type="ECO:0000256" key="2">
    <source>
        <dbReference type="ARBA" id="ARBA00007992"/>
    </source>
</evidence>
<evidence type="ECO:0000313" key="9">
    <source>
        <dbReference type="EMBL" id="PMD49759.1"/>
    </source>
</evidence>
<evidence type="ECO:0000256" key="4">
    <source>
        <dbReference type="ARBA" id="ARBA00022827"/>
    </source>
</evidence>
<keyword evidence="4" id="KW-0274">FAD</keyword>
<gene>
    <name evidence="9" type="ORF">K444DRAFT_604690</name>
</gene>
<sequence>MNTRAVPEPEKLNIAILGGGIAGLSLAIALANHPLINTTIYEKTLELKEIGASIALGPNGLRTLERLGLSDVIDDENGFRGTGTAGMVYRHWKTNEVIGTHVHADVKEWLHQTTRFHRGHLHGKLVEHVPRDSIKLGKNVIGIVMDEKGVTVNFKDGSKAWADIAIGADGLRSGVRQALVPKFKLKWSGLTAFRSVFDKSLVESIPDLPEDSAHWWGPDTTFFSSRLGRNMYTVVGGVTVDPDDQDARFKDVSWDDEGDVEVLKEVYKNWNPVVKALTKVTPSIRYHPNFSCSAPLDTWVFGDRITLIGDAAHAHGGAFATGGSLAIDDAYALYLSLKSVFSLSAARKPPAQEIRKALKLYETTRKPHAERLLKVVHAGNTAKIDMIRNEIIETDEQLRERAARGSNTGWLHEHDVMKAFDEALRFSQKNDGKEEVLPRL</sequence>
<dbReference type="Proteomes" id="UP000235371">
    <property type="component" value="Unassembled WGS sequence"/>
</dbReference>
<dbReference type="GO" id="GO:0071949">
    <property type="term" value="F:FAD binding"/>
    <property type="evidence" value="ECO:0007669"/>
    <property type="project" value="InterPro"/>
</dbReference>
<keyword evidence="10" id="KW-1185">Reference proteome</keyword>
<dbReference type="AlphaFoldDB" id="A0A2J6SG90"/>
<keyword evidence="6" id="KW-0503">Monooxygenase</keyword>
<feature type="domain" description="FAD-binding" evidence="8">
    <location>
        <begin position="13"/>
        <end position="373"/>
    </location>
</feature>
<dbReference type="PANTHER" id="PTHR13789:SF318">
    <property type="entry name" value="GERANYLGERANYL DIPHOSPHATE REDUCTASE"/>
    <property type="match status" value="1"/>
</dbReference>
<reference evidence="9 10" key="1">
    <citation type="submission" date="2016-04" db="EMBL/GenBank/DDBJ databases">
        <title>A degradative enzymes factory behind the ericoid mycorrhizal symbiosis.</title>
        <authorList>
            <consortium name="DOE Joint Genome Institute"/>
            <person name="Martino E."/>
            <person name="Morin E."/>
            <person name="Grelet G."/>
            <person name="Kuo A."/>
            <person name="Kohler A."/>
            <person name="Daghino S."/>
            <person name="Barry K."/>
            <person name="Choi C."/>
            <person name="Cichocki N."/>
            <person name="Clum A."/>
            <person name="Copeland A."/>
            <person name="Hainaut M."/>
            <person name="Haridas S."/>
            <person name="Labutti K."/>
            <person name="Lindquist E."/>
            <person name="Lipzen A."/>
            <person name="Khouja H.-R."/>
            <person name="Murat C."/>
            <person name="Ohm R."/>
            <person name="Olson A."/>
            <person name="Spatafora J."/>
            <person name="Veneault-Fourrey C."/>
            <person name="Henrissat B."/>
            <person name="Grigoriev I."/>
            <person name="Martin F."/>
            <person name="Perotto S."/>
        </authorList>
    </citation>
    <scope>NUCLEOTIDE SEQUENCE [LARGE SCALE GENOMIC DNA]</scope>
    <source>
        <strain evidence="9 10">E</strain>
    </source>
</reference>
<proteinExistence type="inferred from homology"/>
<evidence type="ECO:0000256" key="6">
    <source>
        <dbReference type="ARBA" id="ARBA00023033"/>
    </source>
</evidence>
<evidence type="ECO:0000256" key="7">
    <source>
        <dbReference type="SAM" id="Phobius"/>
    </source>
</evidence>
<dbReference type="STRING" id="1095630.A0A2J6SG90"/>
<dbReference type="EMBL" id="KZ613919">
    <property type="protein sequence ID" value="PMD49759.1"/>
    <property type="molecule type" value="Genomic_DNA"/>
</dbReference>
<dbReference type="InterPro" id="IPR036188">
    <property type="entry name" value="FAD/NAD-bd_sf"/>
</dbReference>
<dbReference type="PANTHER" id="PTHR13789">
    <property type="entry name" value="MONOOXYGENASE"/>
    <property type="match status" value="1"/>
</dbReference>
<evidence type="ECO:0000256" key="5">
    <source>
        <dbReference type="ARBA" id="ARBA00023002"/>
    </source>
</evidence>
<dbReference type="Pfam" id="PF01494">
    <property type="entry name" value="FAD_binding_3"/>
    <property type="match status" value="1"/>
</dbReference>
<keyword evidence="7" id="KW-1133">Transmembrane helix</keyword>
<keyword evidence="3" id="KW-0285">Flavoprotein</keyword>